<keyword evidence="2" id="KW-1185">Reference proteome</keyword>
<protein>
    <submittedName>
        <fullName evidence="1">Uncharacterized protein</fullName>
    </submittedName>
</protein>
<dbReference type="Proteomes" id="UP000268857">
    <property type="component" value="Unassembled WGS sequence"/>
</dbReference>
<organism evidence="1 2">
    <name type="scientific">Chlorogloeopsis fritschii PCC 6912</name>
    <dbReference type="NCBI Taxonomy" id="211165"/>
    <lineage>
        <taxon>Bacteria</taxon>
        <taxon>Bacillati</taxon>
        <taxon>Cyanobacteriota</taxon>
        <taxon>Cyanophyceae</taxon>
        <taxon>Nostocales</taxon>
        <taxon>Chlorogloeopsidaceae</taxon>
        <taxon>Chlorogloeopsis</taxon>
    </lineage>
</organism>
<accession>A0A433N1P2</accession>
<gene>
    <name evidence="1" type="ORF">PCC6912_51060</name>
</gene>
<evidence type="ECO:0000313" key="2">
    <source>
        <dbReference type="Proteomes" id="UP000268857"/>
    </source>
</evidence>
<dbReference type="AlphaFoldDB" id="A0A433N1P2"/>
<dbReference type="RefSeq" id="WP_127011392.1">
    <property type="nucleotide sequence ID" value="NZ_CP170746.1"/>
</dbReference>
<dbReference type="OrthoDB" id="5678294at2"/>
<dbReference type="EMBL" id="RSCJ01000027">
    <property type="protein sequence ID" value="RUR74928.1"/>
    <property type="molecule type" value="Genomic_DNA"/>
</dbReference>
<comment type="caution">
    <text evidence="1">The sequence shown here is derived from an EMBL/GenBank/DDBJ whole genome shotgun (WGS) entry which is preliminary data.</text>
</comment>
<proteinExistence type="predicted"/>
<reference evidence="1 2" key="1">
    <citation type="journal article" date="2019" name="Genome Biol. Evol.">
        <title>Day and night: Metabolic profiles and evolutionary relationships of six axenic non-marine cyanobacteria.</title>
        <authorList>
            <person name="Will S.E."/>
            <person name="Henke P."/>
            <person name="Boedeker C."/>
            <person name="Huang S."/>
            <person name="Brinkmann H."/>
            <person name="Rohde M."/>
            <person name="Jarek M."/>
            <person name="Friedl T."/>
            <person name="Seufert S."/>
            <person name="Schumacher M."/>
            <person name="Overmann J."/>
            <person name="Neumann-Schaal M."/>
            <person name="Petersen J."/>
        </authorList>
    </citation>
    <scope>NUCLEOTIDE SEQUENCE [LARGE SCALE GENOMIC DNA]</scope>
    <source>
        <strain evidence="1 2">PCC 6912</strain>
    </source>
</reference>
<name>A0A433N1P2_CHLFR</name>
<evidence type="ECO:0000313" key="1">
    <source>
        <dbReference type="EMBL" id="RUR74928.1"/>
    </source>
</evidence>
<sequence>MEQDVDTGAIALFALRYCMGRMTYEPSLTIDWVQKHWHCFSDGAKQNIRRDVLEFVSSGRSLGMDCDEETWRSFEAWLSAD</sequence>